<accession>A0A0B5KBZ5</accession>
<evidence type="ECO:0000313" key="1">
    <source>
        <dbReference type="EMBL" id="AJG38086.1"/>
    </source>
</evidence>
<proteinExistence type="predicted"/>
<reference evidence="1" key="1">
    <citation type="journal article" date="2015" name="Environ. Microbiol.">
        <title>Pressure adaptation is linked to thermal adaptation in salt-saturated marine habitats.</title>
        <authorList>
            <consortium name="The MAMBA Consortium"/>
            <person name="Alcaide M."/>
            <person name="Stogios P.J."/>
            <person name="Lafraya A."/>
            <person name="Tchigvintsev A."/>
            <person name="Flick R."/>
            <person name="Bargiela R."/>
            <person name="Chernikova T.N."/>
            <person name="Reva O.N."/>
            <person name="Hai T."/>
            <person name="Leggewie C.C."/>
            <person name="Katzke N."/>
            <person name="La Cono V."/>
            <person name="Matesanz R."/>
            <person name="Jebbar M."/>
            <person name="Jaeger K.E."/>
            <person name="Yakimov M.M."/>
            <person name="Yakunin A.F."/>
            <person name="Golyshin P.N."/>
            <person name="Golyshina O.V."/>
            <person name="Savchenko A."/>
            <person name="Ferrer M."/>
        </authorList>
    </citation>
    <scope>NUCLEOTIDE SEQUENCE</scope>
</reference>
<dbReference type="EMBL" id="KF831418">
    <property type="protein sequence ID" value="AJG38086.1"/>
    <property type="molecule type" value="Genomic_DNA"/>
</dbReference>
<sequence>MRCNISIRLYDVQKSGSILLYFRQQFQRRRDKHLHADLKRVFVNRKARVVVRVNDAFFYIARADVEKASDLHPIVVGGDRSAIARLSPCDQRIGHDVPVVRASAEKGRH</sequence>
<name>A0A0B5KBZ5_9BACL</name>
<organism evidence="1">
    <name type="scientific">Geobacillus sp. enrichment culture clone fosmid MGS-MG1</name>
    <dbReference type="NCBI Taxonomy" id="1549354"/>
    <lineage>
        <taxon>Bacteria</taxon>
        <taxon>Bacillati</taxon>
        <taxon>Bacillota</taxon>
        <taxon>Bacilli</taxon>
        <taxon>Bacillales</taxon>
        <taxon>Anoxybacillaceae</taxon>
        <taxon>Geobacillus</taxon>
        <taxon>environmental samples</taxon>
    </lineage>
</organism>
<protein>
    <submittedName>
        <fullName evidence="1">Uncharacterized protein</fullName>
    </submittedName>
</protein>
<dbReference type="AlphaFoldDB" id="A0A0B5KBZ5"/>